<evidence type="ECO:0008006" key="3">
    <source>
        <dbReference type="Google" id="ProtNLM"/>
    </source>
</evidence>
<dbReference type="RefSeq" id="WP_081194199.1">
    <property type="nucleotide sequence ID" value="NZ_MWIH01000008.1"/>
</dbReference>
<dbReference type="STRING" id="1962155.B1813_18995"/>
<dbReference type="AlphaFoldDB" id="A0A1V8ZYQ4"/>
<protein>
    <recommendedName>
        <fullName evidence="3">DUF3168 domain-containing protein</fullName>
    </recommendedName>
</protein>
<dbReference type="Pfam" id="PF11367">
    <property type="entry name" value="Tail_completion_gp17"/>
    <property type="match status" value="1"/>
</dbReference>
<dbReference type="InterPro" id="IPR021508">
    <property type="entry name" value="Gp17-like"/>
</dbReference>
<sequence>MILDHHQAVLDLLAGLPVTLHDGQVPDRPTFPYAVLFGDTGNERSTRLCATSDRADWRFQVTSVGLTVESALIVADAARALLIDARPVVVGRSCGPIRRETSIPVRPDTDVTDPDTNRHPMFAVDTYHFVSYA</sequence>
<accession>A0A1V8ZYQ4</accession>
<evidence type="ECO:0000313" key="2">
    <source>
        <dbReference type="Proteomes" id="UP000192591"/>
    </source>
</evidence>
<organism evidence="1 2">
    <name type="scientific">Saccharomonospora piscinae</name>
    <dbReference type="NCBI Taxonomy" id="687388"/>
    <lineage>
        <taxon>Bacteria</taxon>
        <taxon>Bacillati</taxon>
        <taxon>Actinomycetota</taxon>
        <taxon>Actinomycetes</taxon>
        <taxon>Pseudonocardiales</taxon>
        <taxon>Pseudonocardiaceae</taxon>
        <taxon>Saccharomonospora</taxon>
    </lineage>
</organism>
<dbReference type="EMBL" id="MWIH01000008">
    <property type="protein sequence ID" value="OQO89928.1"/>
    <property type="molecule type" value="Genomic_DNA"/>
</dbReference>
<reference evidence="1 2" key="1">
    <citation type="submission" date="2017-02" db="EMBL/GenBank/DDBJ databases">
        <title>Draft genome of Saccharomonospora sp. 154.</title>
        <authorList>
            <person name="Alonso-Carmona G.S."/>
            <person name="De La Haba R."/>
            <person name="Vera-Gargallo B."/>
            <person name="Sandoval-Trujillo A.H."/>
            <person name="Ramirez-Duran N."/>
            <person name="Ventosa A."/>
        </authorList>
    </citation>
    <scope>NUCLEOTIDE SEQUENCE [LARGE SCALE GENOMIC DNA]</scope>
    <source>
        <strain evidence="1 2">LRS4.154</strain>
    </source>
</reference>
<gene>
    <name evidence="1" type="ORF">B1813_18995</name>
</gene>
<evidence type="ECO:0000313" key="1">
    <source>
        <dbReference type="EMBL" id="OQO89928.1"/>
    </source>
</evidence>
<comment type="caution">
    <text evidence="1">The sequence shown here is derived from an EMBL/GenBank/DDBJ whole genome shotgun (WGS) entry which is preliminary data.</text>
</comment>
<dbReference type="Proteomes" id="UP000192591">
    <property type="component" value="Unassembled WGS sequence"/>
</dbReference>
<keyword evidence="2" id="KW-1185">Reference proteome</keyword>
<name>A0A1V8ZYQ4_SACPI</name>
<proteinExistence type="predicted"/>